<keyword evidence="4" id="KW-0689">Ribosomal protein</keyword>
<evidence type="ECO:0000313" key="5">
    <source>
        <dbReference type="Proteomes" id="UP000297703"/>
    </source>
</evidence>
<keyword evidence="4" id="KW-0687">Ribonucleoprotein</keyword>
<evidence type="ECO:0000256" key="1">
    <source>
        <dbReference type="ARBA" id="ARBA00022737"/>
    </source>
</evidence>
<reference evidence="4 5" key="2">
    <citation type="submission" date="2019-04" db="EMBL/GenBank/DDBJ databases">
        <title>The genome sequence of big-headed turtle.</title>
        <authorList>
            <person name="Gong S."/>
        </authorList>
    </citation>
    <scope>NUCLEOTIDE SEQUENCE [LARGE SCALE GENOMIC DNA]</scope>
    <source>
        <strain evidence="4">DO16091913</strain>
        <tissue evidence="4">Muscle</tissue>
    </source>
</reference>
<dbReference type="PANTHER" id="PTHR24207">
    <property type="entry name" value="ZYX102 PROTEIN"/>
    <property type="match status" value="1"/>
</dbReference>
<dbReference type="PANTHER" id="PTHR24207:SF0">
    <property type="entry name" value="LIPOMA-PREFERRED PARTNER"/>
    <property type="match status" value="1"/>
</dbReference>
<protein>
    <submittedName>
        <fullName evidence="4">60S ribosomal protein L13</fullName>
    </submittedName>
</protein>
<keyword evidence="5" id="KW-1185">Reference proteome</keyword>
<proteinExistence type="predicted"/>
<evidence type="ECO:0000256" key="3">
    <source>
        <dbReference type="SAM" id="MobiDB-lite"/>
    </source>
</evidence>
<dbReference type="GO" id="GO:0005925">
    <property type="term" value="C:focal adhesion"/>
    <property type="evidence" value="ECO:0007669"/>
    <property type="project" value="TreeGrafter"/>
</dbReference>
<name>A0A4D9E3T1_9SAUR</name>
<keyword evidence="2" id="KW-0862">Zinc</keyword>
<reference evidence="4 5" key="1">
    <citation type="submission" date="2019-04" db="EMBL/GenBank/DDBJ databases">
        <title>Draft genome of the big-headed turtle Platysternon megacephalum.</title>
        <authorList>
            <person name="Gong S."/>
        </authorList>
    </citation>
    <scope>NUCLEOTIDE SEQUENCE [LARGE SCALE GENOMIC DNA]</scope>
    <source>
        <strain evidence="4">DO16091913</strain>
        <tissue evidence="4">Muscle</tissue>
    </source>
</reference>
<keyword evidence="1" id="KW-0677">Repeat</keyword>
<dbReference type="OrthoDB" id="25414at2759"/>
<dbReference type="AlphaFoldDB" id="A0A4D9E3T1"/>
<accession>A0A4D9E3T1</accession>
<comment type="caution">
    <text evidence="4">The sequence shown here is derived from an EMBL/GenBank/DDBJ whole genome shotgun (WGS) entry which is preliminary data.</text>
</comment>
<sequence length="119" mass="13245">MSHPSWLPPKNTNEPVGHITARMETTHAFGTPSISVSMQQTPKKFAPVVAPKPKYNPYKQPGSDGKKPLKRSLMAWQVLHAISAKYKGVSLVKLTPVLWASTLCFHRQVLRVLCVSARE</sequence>
<keyword evidence="2" id="KW-0440">LIM domain</keyword>
<dbReference type="EMBL" id="QXTE01000125">
    <property type="protein sequence ID" value="TFK04909.1"/>
    <property type="molecule type" value="Genomic_DNA"/>
</dbReference>
<evidence type="ECO:0000256" key="2">
    <source>
        <dbReference type="ARBA" id="ARBA00023038"/>
    </source>
</evidence>
<dbReference type="GO" id="GO:0001725">
    <property type="term" value="C:stress fiber"/>
    <property type="evidence" value="ECO:0007669"/>
    <property type="project" value="TreeGrafter"/>
</dbReference>
<organism evidence="4 5">
    <name type="scientific">Platysternon megacephalum</name>
    <name type="common">big-headed turtle</name>
    <dbReference type="NCBI Taxonomy" id="55544"/>
    <lineage>
        <taxon>Eukaryota</taxon>
        <taxon>Metazoa</taxon>
        <taxon>Chordata</taxon>
        <taxon>Craniata</taxon>
        <taxon>Vertebrata</taxon>
        <taxon>Euteleostomi</taxon>
        <taxon>Archelosauria</taxon>
        <taxon>Testudinata</taxon>
        <taxon>Testudines</taxon>
        <taxon>Cryptodira</taxon>
        <taxon>Durocryptodira</taxon>
        <taxon>Testudinoidea</taxon>
        <taxon>Platysternidae</taxon>
        <taxon>Platysternon</taxon>
    </lineage>
</organism>
<feature type="region of interest" description="Disordered" evidence="3">
    <location>
        <begin position="48"/>
        <end position="67"/>
    </location>
</feature>
<dbReference type="Proteomes" id="UP000297703">
    <property type="component" value="Unassembled WGS sequence"/>
</dbReference>
<gene>
    <name evidence="4" type="ORF">DR999_PMT12522</name>
</gene>
<dbReference type="STRING" id="55544.A0A4D9E3T1"/>
<dbReference type="GO" id="GO:0098609">
    <property type="term" value="P:cell-cell adhesion"/>
    <property type="evidence" value="ECO:0007669"/>
    <property type="project" value="TreeGrafter"/>
</dbReference>
<dbReference type="GO" id="GO:0005840">
    <property type="term" value="C:ribosome"/>
    <property type="evidence" value="ECO:0007669"/>
    <property type="project" value="UniProtKB-KW"/>
</dbReference>
<evidence type="ECO:0000313" key="4">
    <source>
        <dbReference type="EMBL" id="TFK04909.1"/>
    </source>
</evidence>
<keyword evidence="2" id="KW-0479">Metal-binding</keyword>